<evidence type="ECO:0000256" key="1">
    <source>
        <dbReference type="ARBA" id="ARBA00004123"/>
    </source>
</evidence>
<dbReference type="InterPro" id="IPR036638">
    <property type="entry name" value="HLH_DNA-bd_sf"/>
</dbReference>
<dbReference type="SMART" id="SM00177">
    <property type="entry name" value="ARF"/>
    <property type="match status" value="1"/>
</dbReference>
<evidence type="ECO:0000256" key="12">
    <source>
        <dbReference type="ARBA" id="ARBA00037868"/>
    </source>
</evidence>
<evidence type="ECO:0000313" key="14">
    <source>
        <dbReference type="EMBL" id="KAJ4841533.1"/>
    </source>
</evidence>
<protein>
    <recommendedName>
        <fullName evidence="13">BHLH domain-containing protein</fullName>
    </recommendedName>
</protein>
<reference evidence="14" key="1">
    <citation type="submission" date="2022-02" db="EMBL/GenBank/DDBJ databases">
        <authorList>
            <person name="Henning P.M."/>
            <person name="McCubbin A.G."/>
            <person name="Shore J.S."/>
        </authorList>
    </citation>
    <scope>NUCLEOTIDE SEQUENCE</scope>
    <source>
        <strain evidence="14">F60SS</strain>
        <tissue evidence="14">Leaves</tissue>
    </source>
</reference>
<keyword evidence="5" id="KW-0238">DNA-binding</keyword>
<keyword evidence="11" id="KW-0636">Prenylation</keyword>
<evidence type="ECO:0000256" key="11">
    <source>
        <dbReference type="ARBA" id="ARBA00023289"/>
    </source>
</evidence>
<dbReference type="PANTHER" id="PTHR47979">
    <property type="entry name" value="DRAB11-RELATED"/>
    <property type="match status" value="1"/>
</dbReference>
<dbReference type="InterPro" id="IPR045239">
    <property type="entry name" value="bHLH95_bHLH"/>
</dbReference>
<dbReference type="SMART" id="SM00175">
    <property type="entry name" value="RAB"/>
    <property type="match status" value="1"/>
</dbReference>
<dbReference type="SUPFAM" id="SSF47459">
    <property type="entry name" value="HLH, helix-loop-helix DNA-binding domain"/>
    <property type="match status" value="1"/>
</dbReference>
<dbReference type="OrthoDB" id="2019494at2759"/>
<dbReference type="InterPro" id="IPR050209">
    <property type="entry name" value="Rab_GTPases_membrane_traffic"/>
</dbReference>
<dbReference type="SMART" id="SM00353">
    <property type="entry name" value="HLH"/>
    <property type="match status" value="1"/>
</dbReference>
<evidence type="ECO:0000256" key="3">
    <source>
        <dbReference type="ARBA" id="ARBA00022741"/>
    </source>
</evidence>
<dbReference type="SMART" id="SM00173">
    <property type="entry name" value="RAS"/>
    <property type="match status" value="1"/>
</dbReference>
<evidence type="ECO:0000256" key="5">
    <source>
        <dbReference type="ARBA" id="ARBA00023125"/>
    </source>
</evidence>
<dbReference type="Pfam" id="PF00071">
    <property type="entry name" value="Ras"/>
    <property type="match status" value="1"/>
</dbReference>
<keyword evidence="6" id="KW-0342">GTP-binding</keyword>
<name>A0A9Q0G0V0_9ROSI</name>
<keyword evidence="15" id="KW-1185">Reference proteome</keyword>
<dbReference type="PROSITE" id="PS51419">
    <property type="entry name" value="RAB"/>
    <property type="match status" value="1"/>
</dbReference>
<keyword evidence="3" id="KW-0547">Nucleotide-binding</keyword>
<comment type="subcellular location">
    <subcellularLocation>
        <location evidence="12">Endomembrane system</location>
        <topology evidence="12">Lipid-anchor</topology>
    </subcellularLocation>
    <subcellularLocation>
        <location evidence="1">Nucleus</location>
    </subcellularLocation>
</comment>
<dbReference type="PRINTS" id="PR00449">
    <property type="entry name" value="RASTRNSFRMNG"/>
</dbReference>
<dbReference type="FunFam" id="4.10.280.10:FF:000021">
    <property type="entry name" value="Transcription factor bHLH130 family"/>
    <property type="match status" value="1"/>
</dbReference>
<dbReference type="FunFam" id="3.40.50.300:FF:000274">
    <property type="entry name" value="ras-related protein RABA5a"/>
    <property type="match status" value="1"/>
</dbReference>
<dbReference type="EMBL" id="JAKUCV010002753">
    <property type="protein sequence ID" value="KAJ4841533.1"/>
    <property type="molecule type" value="Genomic_DNA"/>
</dbReference>
<evidence type="ECO:0000256" key="6">
    <source>
        <dbReference type="ARBA" id="ARBA00023134"/>
    </source>
</evidence>
<dbReference type="PROSITE" id="PS50888">
    <property type="entry name" value="BHLH"/>
    <property type="match status" value="1"/>
</dbReference>
<sequence length="654" mass="72044">MWADRGVAARFKGETQITFKGLSKEKMSLLYSTNFKYPDGELRKQQDFMDSGHYHCHQQQNQQNSGLARYRSAPSSFLESLLDGSGDHQNGDADAGGRIGCEDYRYFRSSSPEMDTMLARFMSGDPSNHDLQEFEDRPAPPVKQEVEESRMVYQSLAANNNMGNDSSVTAGNSLATPYSVVNSMVHDIPVQQAKMGTANNGSNLIRQSSSPAGFFSGLGVDNGFSIMRDEGSFGACDGFSGEASPSTNRLSNHTNFSSGQRVLPQIAEIGDESIGASCPDGNVGKRRYASNLRSDSWNDSSLNGLKRLKSDDGSMFAGLNNLYSQNGNSGNRLTTLTHHLSLPKTAAEMASIDKYLQFQSSVPCKIRAKRGCATHPRSIAERVRRTRISERMRKLQDLFPNMDKQTNTADMLDLAVEHIKNLQKQVKSLTDTKAKCTCSSKKIDYVFKIVLTGDSAVGKSQLLARFARNEFSVDSKATIGVEFQTKTLIIDHKTVKAQIWDTAGQERYRAVTSAYYRGAVGAMLVYDITKRQSFDHVAKWLEELRDHADNNIVIMLVGNKSDLSSLRAVPTEDAKEFAQKESLFFMETSALEATNVESAFLSVLTEIYRVVSKKALVANEEQEFGGSSSLLKGTKIIIPGQEPVPAQRGCCGMS</sequence>
<dbReference type="SMART" id="SM00176">
    <property type="entry name" value="RAN"/>
    <property type="match status" value="1"/>
</dbReference>
<keyword evidence="8" id="KW-0804">Transcription</keyword>
<evidence type="ECO:0000256" key="4">
    <source>
        <dbReference type="ARBA" id="ARBA00023015"/>
    </source>
</evidence>
<organism evidence="14 15">
    <name type="scientific">Turnera subulata</name>
    <dbReference type="NCBI Taxonomy" id="218843"/>
    <lineage>
        <taxon>Eukaryota</taxon>
        <taxon>Viridiplantae</taxon>
        <taxon>Streptophyta</taxon>
        <taxon>Embryophyta</taxon>
        <taxon>Tracheophyta</taxon>
        <taxon>Spermatophyta</taxon>
        <taxon>Magnoliopsida</taxon>
        <taxon>eudicotyledons</taxon>
        <taxon>Gunneridae</taxon>
        <taxon>Pentapetalae</taxon>
        <taxon>rosids</taxon>
        <taxon>fabids</taxon>
        <taxon>Malpighiales</taxon>
        <taxon>Passifloraceae</taxon>
        <taxon>Turnera</taxon>
    </lineage>
</organism>
<keyword evidence="9" id="KW-0539">Nucleus</keyword>
<comment type="caution">
    <text evidence="14">The sequence shown here is derived from an EMBL/GenBank/DDBJ whole genome shotgun (WGS) entry which is preliminary data.</text>
</comment>
<comment type="similarity">
    <text evidence="2">Belongs to the small GTPase superfamily. Rab family.</text>
</comment>
<dbReference type="GO" id="GO:0005634">
    <property type="term" value="C:nucleus"/>
    <property type="evidence" value="ECO:0007669"/>
    <property type="project" value="UniProtKB-SubCell"/>
</dbReference>
<evidence type="ECO:0000313" key="15">
    <source>
        <dbReference type="Proteomes" id="UP001141552"/>
    </source>
</evidence>
<gene>
    <name evidence="14" type="ORF">Tsubulata_001736</name>
</gene>
<dbReference type="GO" id="GO:0006355">
    <property type="term" value="P:regulation of DNA-templated transcription"/>
    <property type="evidence" value="ECO:0007669"/>
    <property type="project" value="UniProtKB-ARBA"/>
</dbReference>
<dbReference type="SMART" id="SM00174">
    <property type="entry name" value="RHO"/>
    <property type="match status" value="1"/>
</dbReference>
<dbReference type="GO" id="GO:0046983">
    <property type="term" value="F:protein dimerization activity"/>
    <property type="evidence" value="ECO:0007669"/>
    <property type="project" value="InterPro"/>
</dbReference>
<feature type="domain" description="BHLH" evidence="13">
    <location>
        <begin position="372"/>
        <end position="422"/>
    </location>
</feature>
<dbReference type="Gene3D" id="3.40.50.300">
    <property type="entry name" value="P-loop containing nucleotide triphosphate hydrolases"/>
    <property type="match status" value="1"/>
</dbReference>
<dbReference type="GO" id="GO:0012505">
    <property type="term" value="C:endomembrane system"/>
    <property type="evidence" value="ECO:0007669"/>
    <property type="project" value="UniProtKB-SubCell"/>
</dbReference>
<dbReference type="GO" id="GO:0005525">
    <property type="term" value="F:GTP binding"/>
    <property type="evidence" value="ECO:0007669"/>
    <property type="project" value="UniProtKB-KW"/>
</dbReference>
<evidence type="ECO:0000256" key="2">
    <source>
        <dbReference type="ARBA" id="ARBA00006270"/>
    </source>
</evidence>
<dbReference type="CDD" id="cd01868">
    <property type="entry name" value="Rab11_like"/>
    <property type="match status" value="1"/>
</dbReference>
<dbReference type="AlphaFoldDB" id="A0A9Q0G0V0"/>
<keyword evidence="7" id="KW-0472">Membrane</keyword>
<dbReference type="InterPro" id="IPR027417">
    <property type="entry name" value="P-loop_NTPase"/>
</dbReference>
<dbReference type="InterPro" id="IPR001806">
    <property type="entry name" value="Small_GTPase"/>
</dbReference>
<accession>A0A9Q0G0V0</accession>
<dbReference type="GO" id="GO:0000976">
    <property type="term" value="F:transcription cis-regulatory region binding"/>
    <property type="evidence" value="ECO:0007669"/>
    <property type="project" value="UniProtKB-ARBA"/>
</dbReference>
<dbReference type="PROSITE" id="PS51420">
    <property type="entry name" value="RHO"/>
    <property type="match status" value="1"/>
</dbReference>
<keyword evidence="4" id="KW-0805">Transcription regulation</keyword>
<evidence type="ECO:0000256" key="8">
    <source>
        <dbReference type="ARBA" id="ARBA00023163"/>
    </source>
</evidence>
<proteinExistence type="inferred from homology"/>
<dbReference type="GO" id="GO:0003924">
    <property type="term" value="F:GTPase activity"/>
    <property type="evidence" value="ECO:0007669"/>
    <property type="project" value="InterPro"/>
</dbReference>
<dbReference type="InterPro" id="IPR011598">
    <property type="entry name" value="bHLH_dom"/>
</dbReference>
<dbReference type="CDD" id="cd11393">
    <property type="entry name" value="bHLH_AtbHLH_like"/>
    <property type="match status" value="1"/>
</dbReference>
<dbReference type="InterPro" id="IPR005225">
    <property type="entry name" value="Small_GTP-bd"/>
</dbReference>
<evidence type="ECO:0000259" key="13">
    <source>
        <dbReference type="PROSITE" id="PS50888"/>
    </source>
</evidence>
<dbReference type="SUPFAM" id="SSF52540">
    <property type="entry name" value="P-loop containing nucleoside triphosphate hydrolases"/>
    <property type="match status" value="1"/>
</dbReference>
<reference evidence="14" key="2">
    <citation type="journal article" date="2023" name="Plants (Basel)">
        <title>Annotation of the Turnera subulata (Passifloraceae) Draft Genome Reveals the S-Locus Evolved after the Divergence of Turneroideae from Passifloroideae in a Stepwise Manner.</title>
        <authorList>
            <person name="Henning P.M."/>
            <person name="Roalson E.H."/>
            <person name="Mir W."/>
            <person name="McCubbin A.G."/>
            <person name="Shore J.S."/>
        </authorList>
    </citation>
    <scope>NUCLEOTIDE SEQUENCE</scope>
    <source>
        <strain evidence="14">F60SS</strain>
    </source>
</reference>
<dbReference type="Proteomes" id="UP001141552">
    <property type="component" value="Unassembled WGS sequence"/>
</dbReference>
<dbReference type="Pfam" id="PF00010">
    <property type="entry name" value="HLH"/>
    <property type="match status" value="1"/>
</dbReference>
<evidence type="ECO:0000256" key="10">
    <source>
        <dbReference type="ARBA" id="ARBA00023288"/>
    </source>
</evidence>
<keyword evidence="10" id="KW-0449">Lipoprotein</keyword>
<dbReference type="PROSITE" id="PS51421">
    <property type="entry name" value="RAS"/>
    <property type="match status" value="1"/>
</dbReference>
<evidence type="ECO:0000256" key="7">
    <source>
        <dbReference type="ARBA" id="ARBA00023136"/>
    </source>
</evidence>
<dbReference type="NCBIfam" id="TIGR00231">
    <property type="entry name" value="small_GTP"/>
    <property type="match status" value="1"/>
</dbReference>
<evidence type="ECO:0000256" key="9">
    <source>
        <dbReference type="ARBA" id="ARBA00023242"/>
    </source>
</evidence>
<dbReference type="Gene3D" id="4.10.280.10">
    <property type="entry name" value="Helix-loop-helix DNA-binding domain"/>
    <property type="match status" value="1"/>
</dbReference>